<evidence type="ECO:0000256" key="3">
    <source>
        <dbReference type="ARBA" id="ARBA00022553"/>
    </source>
</evidence>
<feature type="domain" description="PAC" evidence="9">
    <location>
        <begin position="366"/>
        <end position="418"/>
    </location>
</feature>
<gene>
    <name evidence="11" type="ordered locus">Spirs_0477</name>
</gene>
<dbReference type="CDD" id="cd16922">
    <property type="entry name" value="HATPase_EvgS-ArcB-TorS-like"/>
    <property type="match status" value="1"/>
</dbReference>
<feature type="modified residue" description="Phosphohistidine" evidence="4">
    <location>
        <position position="881"/>
    </location>
</feature>
<feature type="domain" description="PAS" evidence="8">
    <location>
        <begin position="286"/>
        <end position="334"/>
    </location>
</feature>
<dbReference type="InterPro" id="IPR005467">
    <property type="entry name" value="His_kinase_dom"/>
</dbReference>
<dbReference type="PROSITE" id="PS50894">
    <property type="entry name" value="HPT"/>
    <property type="match status" value="1"/>
</dbReference>
<dbReference type="InterPro" id="IPR011006">
    <property type="entry name" value="CheY-like_superfamily"/>
</dbReference>
<dbReference type="SUPFAM" id="SSF52172">
    <property type="entry name" value="CheY-like"/>
    <property type="match status" value="1"/>
</dbReference>
<dbReference type="Pfam" id="PF00512">
    <property type="entry name" value="HisKA"/>
    <property type="match status" value="1"/>
</dbReference>
<feature type="domain" description="PAS" evidence="8">
    <location>
        <begin position="2"/>
        <end position="63"/>
    </location>
</feature>
<dbReference type="InterPro" id="IPR000700">
    <property type="entry name" value="PAS-assoc_C"/>
</dbReference>
<dbReference type="InterPro" id="IPR001789">
    <property type="entry name" value="Sig_transdc_resp-reg_receiver"/>
</dbReference>
<sequence length="944" mass="105310">MDISRIEKFIEYVPDAVFIIEPDGMIAALNKRALRLTGLDSTALIGISFSDLLLPEHVSLLKRLYLSGESSSDIQGRMNTVLLGREGHRVHVNLRAQGFRDQMFSGYMVVCREVGHHLELERQRSLQHDLAMALVGIQNIEEAVNLVLDTGLKISECDGGALFLRGAENGRWKLSSFINIEEEEITSLSFVEELNRLPDGIRQWIVFGERGSDAVLSPPPAMRRLGIRFAMTIPVISETKPGAVLFFFSHQAKQMDVEARRSLEIIASQFGSLVARLHSERKFRSVEGFGRSLIKSMPSGLITRNRDGIITHFNLAAEQLLGIKGDTVIGKRDLPDALFFFDEKGNIIEHFDAPTFLVLESGKPLRNVLVRAIRPDGSTVWLSVNGEPLFGKDEEPVAAVITMKDVSDHLRLVDELEQARQMAVTASDSKSRFLANISHEIRTPLSGIMGMTDLLLSGPLTEDQRENLFLMKEAEELLLDIINKVLEISKIESGKLSLELEPFRLRGAINKAALPIFMGCKEKGIVLDIDVSPSIPDRLIGDGSRLTQVLTNFLSNALKFTESGTITLTVVETSRNENGKIELFFSVKDTGIGIPSDAQTTIFDDFRQIDSGPAKRHQGTGLGLAISKKLVELMDGSIGVESEGGQGSRFFFSAMFTLLDEGEPETGNEAEHVSHERRLRVLLAEDNELNQRSISYFLEEAGHLVTIAANGREAIEVLKREPFDLILMDVQMPEMDGMEATGIIRSHTDRLFNPNIPIIALTAYALKEDELRFIAAGMDRFVTKPIKKELLFLAIYEMTGNTLLPVEDEAGLRSSDPSIVPGSISDRESEELYEFLRDYQNDLDIGRQILDVFIDEYPAKKETLGQALRNRDVELLADQLHSLTNSLSALRIFGLGNECHLAEALTKDGELEEVERRVARLLPRFDRVHENAIHCRQIIDDIDM</sequence>
<keyword evidence="3 5" id="KW-0597">Phosphoprotein</keyword>
<dbReference type="Gene3D" id="3.30.450.20">
    <property type="entry name" value="PAS domain"/>
    <property type="match status" value="2"/>
</dbReference>
<accession>E1RB94</accession>
<dbReference type="InterPro" id="IPR036890">
    <property type="entry name" value="HATPase_C_sf"/>
</dbReference>
<dbReference type="SMART" id="SM00091">
    <property type="entry name" value="PAS"/>
    <property type="match status" value="2"/>
</dbReference>
<evidence type="ECO:0000256" key="5">
    <source>
        <dbReference type="PROSITE-ProRule" id="PRU00169"/>
    </source>
</evidence>
<dbReference type="EC" id="2.7.13.3" evidence="2"/>
<dbReference type="eggNOG" id="COG2198">
    <property type="taxonomic scope" value="Bacteria"/>
</dbReference>
<dbReference type="RefSeq" id="WP_013253088.1">
    <property type="nucleotide sequence ID" value="NC_014364.1"/>
</dbReference>
<dbReference type="CDD" id="cd17546">
    <property type="entry name" value="REC_hyHK_CKI1_RcsC-like"/>
    <property type="match status" value="1"/>
</dbReference>
<evidence type="ECO:0000313" key="12">
    <source>
        <dbReference type="Proteomes" id="UP000002318"/>
    </source>
</evidence>
<dbReference type="PROSITE" id="PS50109">
    <property type="entry name" value="HIS_KIN"/>
    <property type="match status" value="1"/>
</dbReference>
<dbReference type="InterPro" id="IPR029016">
    <property type="entry name" value="GAF-like_dom_sf"/>
</dbReference>
<dbReference type="InterPro" id="IPR001610">
    <property type="entry name" value="PAC"/>
</dbReference>
<dbReference type="SUPFAM" id="SSF55874">
    <property type="entry name" value="ATPase domain of HSP90 chaperone/DNA topoisomerase II/histidine kinase"/>
    <property type="match status" value="1"/>
</dbReference>
<dbReference type="PANTHER" id="PTHR45339">
    <property type="entry name" value="HYBRID SIGNAL TRANSDUCTION HISTIDINE KINASE J"/>
    <property type="match status" value="1"/>
</dbReference>
<dbReference type="NCBIfam" id="TIGR00229">
    <property type="entry name" value="sensory_box"/>
    <property type="match status" value="2"/>
</dbReference>
<dbReference type="KEGG" id="ssm:Spirs_0477"/>
<keyword evidence="11" id="KW-0808">Transferase</keyword>
<dbReference type="SUPFAM" id="SSF47384">
    <property type="entry name" value="Homodimeric domain of signal transducing histidine kinase"/>
    <property type="match status" value="1"/>
</dbReference>
<dbReference type="InterPro" id="IPR008207">
    <property type="entry name" value="Sig_transdc_His_kin_Hpt_dom"/>
</dbReference>
<dbReference type="AlphaFoldDB" id="E1RB94"/>
<dbReference type="Gene3D" id="1.20.120.160">
    <property type="entry name" value="HPT domain"/>
    <property type="match status" value="1"/>
</dbReference>
<feature type="domain" description="HPt" evidence="10">
    <location>
        <begin position="842"/>
        <end position="942"/>
    </location>
</feature>
<dbReference type="Pfam" id="PF00072">
    <property type="entry name" value="Response_reg"/>
    <property type="match status" value="1"/>
</dbReference>
<dbReference type="InterPro" id="IPR035965">
    <property type="entry name" value="PAS-like_dom_sf"/>
</dbReference>
<dbReference type="SUPFAM" id="SSF55781">
    <property type="entry name" value="GAF domain-like"/>
    <property type="match status" value="1"/>
</dbReference>
<dbReference type="CDD" id="cd00082">
    <property type="entry name" value="HisKA"/>
    <property type="match status" value="1"/>
</dbReference>
<reference evidence="11 12" key="1">
    <citation type="journal article" date="2010" name="Stand. Genomic Sci.">
        <title>Complete genome sequence of Spirochaeta smaragdinae type strain (SEBR 4228).</title>
        <authorList>
            <person name="Mavromatis K."/>
            <person name="Yasawong M."/>
            <person name="Chertkov O."/>
            <person name="Lapidus A."/>
            <person name="Lucas S."/>
            <person name="Nolan M."/>
            <person name="Del Rio T.G."/>
            <person name="Tice H."/>
            <person name="Cheng J.F."/>
            <person name="Pitluck S."/>
            <person name="Liolios K."/>
            <person name="Ivanova N."/>
            <person name="Tapia R."/>
            <person name="Han C."/>
            <person name="Bruce D."/>
            <person name="Goodwin L."/>
            <person name="Pati A."/>
            <person name="Chen A."/>
            <person name="Palaniappan K."/>
            <person name="Land M."/>
            <person name="Hauser L."/>
            <person name="Chang Y.J."/>
            <person name="Jeffries C.D."/>
            <person name="Detter J.C."/>
            <person name="Rohde M."/>
            <person name="Brambilla E."/>
            <person name="Spring S."/>
            <person name="Goker M."/>
            <person name="Sikorski J."/>
            <person name="Woyke T."/>
            <person name="Bristow J."/>
            <person name="Eisen J.A."/>
            <person name="Markowitz V."/>
            <person name="Hugenholtz P."/>
            <person name="Klenk H.P."/>
            <person name="Kyrpides N.C."/>
        </authorList>
    </citation>
    <scope>NUCLEOTIDE SEQUENCE [LARGE SCALE GENOMIC DNA]</scope>
    <source>
        <strain evidence="12">DSM 11293 / JCM 15392 / SEBR 4228</strain>
    </source>
</reference>
<evidence type="ECO:0000256" key="2">
    <source>
        <dbReference type="ARBA" id="ARBA00012438"/>
    </source>
</evidence>
<dbReference type="PROSITE" id="PS50112">
    <property type="entry name" value="PAS"/>
    <property type="match status" value="2"/>
</dbReference>
<dbReference type="Pfam" id="PF01627">
    <property type="entry name" value="Hpt"/>
    <property type="match status" value="1"/>
</dbReference>
<dbReference type="Gene3D" id="1.10.287.130">
    <property type="match status" value="1"/>
</dbReference>
<evidence type="ECO:0000259" key="7">
    <source>
        <dbReference type="PROSITE" id="PS50110"/>
    </source>
</evidence>
<proteinExistence type="predicted"/>
<dbReference type="GO" id="GO:0005524">
    <property type="term" value="F:ATP binding"/>
    <property type="evidence" value="ECO:0007669"/>
    <property type="project" value="UniProtKB-KW"/>
</dbReference>
<dbReference type="GO" id="GO:0000155">
    <property type="term" value="F:phosphorelay sensor kinase activity"/>
    <property type="evidence" value="ECO:0007669"/>
    <property type="project" value="InterPro"/>
</dbReference>
<dbReference type="PROSITE" id="PS50113">
    <property type="entry name" value="PAC"/>
    <property type="match status" value="1"/>
</dbReference>
<dbReference type="InterPro" id="IPR003661">
    <property type="entry name" value="HisK_dim/P_dom"/>
</dbReference>
<evidence type="ECO:0000259" key="8">
    <source>
        <dbReference type="PROSITE" id="PS50112"/>
    </source>
</evidence>
<dbReference type="InterPro" id="IPR000014">
    <property type="entry name" value="PAS"/>
</dbReference>
<dbReference type="OrthoDB" id="6192248at2"/>
<organism evidence="11 12">
    <name type="scientific">Sediminispirochaeta smaragdinae (strain DSM 11293 / JCM 15392 / SEBR 4228)</name>
    <name type="common">Spirochaeta smaragdinae</name>
    <dbReference type="NCBI Taxonomy" id="573413"/>
    <lineage>
        <taxon>Bacteria</taxon>
        <taxon>Pseudomonadati</taxon>
        <taxon>Spirochaetota</taxon>
        <taxon>Spirochaetia</taxon>
        <taxon>Spirochaetales</taxon>
        <taxon>Spirochaetaceae</taxon>
        <taxon>Sediminispirochaeta</taxon>
    </lineage>
</organism>
<dbReference type="STRING" id="573413.Spirs_0477"/>
<comment type="catalytic activity">
    <reaction evidence="1">
        <text>ATP + protein L-histidine = ADP + protein N-phospho-L-histidine.</text>
        <dbReference type="EC" id="2.7.13.3"/>
    </reaction>
</comment>
<feature type="modified residue" description="4-aspartylphosphate" evidence="5">
    <location>
        <position position="729"/>
    </location>
</feature>
<dbReference type="InterPro" id="IPR013767">
    <property type="entry name" value="PAS_fold"/>
</dbReference>
<evidence type="ECO:0000256" key="4">
    <source>
        <dbReference type="PROSITE-ProRule" id="PRU00110"/>
    </source>
</evidence>
<dbReference type="PRINTS" id="PR00344">
    <property type="entry name" value="BCTRLSENSOR"/>
</dbReference>
<dbReference type="SMART" id="SM00086">
    <property type="entry name" value="PAC"/>
    <property type="match status" value="2"/>
</dbReference>
<dbReference type="InterPro" id="IPR036641">
    <property type="entry name" value="HPT_dom_sf"/>
</dbReference>
<dbReference type="Gene3D" id="3.40.50.2300">
    <property type="match status" value="1"/>
</dbReference>
<evidence type="ECO:0000259" key="9">
    <source>
        <dbReference type="PROSITE" id="PS50113"/>
    </source>
</evidence>
<feature type="domain" description="Response regulatory" evidence="7">
    <location>
        <begin position="680"/>
        <end position="799"/>
    </location>
</feature>
<keyword evidence="12" id="KW-1185">Reference proteome</keyword>
<dbReference type="SMART" id="SM00387">
    <property type="entry name" value="HATPase_c"/>
    <property type="match status" value="1"/>
</dbReference>
<dbReference type="FunFam" id="3.30.565.10:FF:000010">
    <property type="entry name" value="Sensor histidine kinase RcsC"/>
    <property type="match status" value="1"/>
</dbReference>
<dbReference type="Gene3D" id="3.30.565.10">
    <property type="entry name" value="Histidine kinase-like ATPase, C-terminal domain"/>
    <property type="match status" value="1"/>
</dbReference>
<dbReference type="SMART" id="SM00448">
    <property type="entry name" value="REC"/>
    <property type="match status" value="1"/>
</dbReference>
<dbReference type="InterPro" id="IPR036097">
    <property type="entry name" value="HisK_dim/P_sf"/>
</dbReference>
<dbReference type="Pfam" id="PF00989">
    <property type="entry name" value="PAS"/>
    <property type="match status" value="2"/>
</dbReference>
<dbReference type="Pfam" id="PF02518">
    <property type="entry name" value="HATPase_c"/>
    <property type="match status" value="1"/>
</dbReference>
<dbReference type="SMART" id="SM00388">
    <property type="entry name" value="HisKA"/>
    <property type="match status" value="1"/>
</dbReference>
<protein>
    <recommendedName>
        <fullName evidence="2">histidine kinase</fullName>
        <ecNumber evidence="2">2.7.13.3</ecNumber>
    </recommendedName>
</protein>
<dbReference type="eggNOG" id="COG2205">
    <property type="taxonomic scope" value="Bacteria"/>
</dbReference>
<dbReference type="GO" id="GO:0005886">
    <property type="term" value="C:plasma membrane"/>
    <property type="evidence" value="ECO:0007669"/>
    <property type="project" value="UniProtKB-SubCell"/>
</dbReference>
<dbReference type="InterPro" id="IPR003594">
    <property type="entry name" value="HATPase_dom"/>
</dbReference>
<dbReference type="Proteomes" id="UP000002318">
    <property type="component" value="Chromosome"/>
</dbReference>
<evidence type="ECO:0000313" key="11">
    <source>
        <dbReference type="EMBL" id="ADK79624.1"/>
    </source>
</evidence>
<dbReference type="eggNOG" id="COG0784">
    <property type="taxonomic scope" value="Bacteria"/>
</dbReference>
<feature type="domain" description="Histidine kinase" evidence="6">
    <location>
        <begin position="436"/>
        <end position="658"/>
    </location>
</feature>
<dbReference type="PANTHER" id="PTHR45339:SF5">
    <property type="entry name" value="HISTIDINE KINASE"/>
    <property type="match status" value="1"/>
</dbReference>
<evidence type="ECO:0000259" key="10">
    <source>
        <dbReference type="PROSITE" id="PS50894"/>
    </source>
</evidence>
<keyword evidence="11" id="KW-0418">Kinase</keyword>
<dbReference type="HOGENOM" id="CLU_311199_0_0_12"/>
<name>E1RB94_SEDSS</name>
<evidence type="ECO:0000256" key="1">
    <source>
        <dbReference type="ARBA" id="ARBA00000085"/>
    </source>
</evidence>
<dbReference type="SUPFAM" id="SSF47226">
    <property type="entry name" value="Histidine-containing phosphotransfer domain, HPT domain"/>
    <property type="match status" value="1"/>
</dbReference>
<dbReference type="SUPFAM" id="SSF55785">
    <property type="entry name" value="PYP-like sensor domain (PAS domain)"/>
    <property type="match status" value="2"/>
</dbReference>
<dbReference type="CDD" id="cd00130">
    <property type="entry name" value="PAS"/>
    <property type="match status" value="2"/>
</dbReference>
<dbReference type="PROSITE" id="PS50110">
    <property type="entry name" value="RESPONSE_REGULATORY"/>
    <property type="match status" value="1"/>
</dbReference>
<dbReference type="GO" id="GO:0006355">
    <property type="term" value="P:regulation of DNA-templated transcription"/>
    <property type="evidence" value="ECO:0007669"/>
    <property type="project" value="InterPro"/>
</dbReference>
<dbReference type="EMBL" id="CP002116">
    <property type="protein sequence ID" value="ADK79624.1"/>
    <property type="molecule type" value="Genomic_DNA"/>
</dbReference>
<dbReference type="InterPro" id="IPR004358">
    <property type="entry name" value="Sig_transdc_His_kin-like_C"/>
</dbReference>
<dbReference type="eggNOG" id="COG2203">
    <property type="taxonomic scope" value="Bacteria"/>
</dbReference>
<dbReference type="Gene3D" id="3.30.450.40">
    <property type="match status" value="1"/>
</dbReference>
<evidence type="ECO:0000259" key="6">
    <source>
        <dbReference type="PROSITE" id="PS50109"/>
    </source>
</evidence>